<name>A0ABU0WTM8_9PSEU</name>
<reference evidence="4 5" key="1">
    <citation type="submission" date="2017-06" db="EMBL/GenBank/DDBJ databases">
        <title>Cultured bacterium strain Saccharothrix yanglingensis Hhs.015.</title>
        <authorList>
            <person name="Xia Y."/>
        </authorList>
    </citation>
    <scope>NUCLEOTIDE SEQUENCE [LARGE SCALE GENOMIC DNA]</scope>
    <source>
        <strain evidence="4 5">Hhs.015</strain>
    </source>
</reference>
<evidence type="ECO:0000256" key="2">
    <source>
        <dbReference type="SAM" id="Phobius"/>
    </source>
</evidence>
<keyword evidence="5" id="KW-1185">Reference proteome</keyword>
<keyword evidence="2" id="KW-0812">Transmembrane</keyword>
<feature type="transmembrane region" description="Helical" evidence="2">
    <location>
        <begin position="351"/>
        <end position="372"/>
    </location>
</feature>
<feature type="compositionally biased region" description="Low complexity" evidence="1">
    <location>
        <begin position="140"/>
        <end position="165"/>
    </location>
</feature>
<dbReference type="Proteomes" id="UP001225605">
    <property type="component" value="Unassembled WGS sequence"/>
</dbReference>
<dbReference type="InterPro" id="IPR002656">
    <property type="entry name" value="Acyl_transf_3_dom"/>
</dbReference>
<feature type="transmembrane region" description="Helical" evidence="2">
    <location>
        <begin position="584"/>
        <end position="600"/>
    </location>
</feature>
<dbReference type="PANTHER" id="PTHR23028">
    <property type="entry name" value="ACETYLTRANSFERASE"/>
    <property type="match status" value="1"/>
</dbReference>
<feature type="compositionally biased region" description="Low complexity" evidence="1">
    <location>
        <begin position="72"/>
        <end position="85"/>
    </location>
</feature>
<keyword evidence="2" id="KW-1133">Transmembrane helix</keyword>
<evidence type="ECO:0000256" key="1">
    <source>
        <dbReference type="SAM" id="MobiDB-lite"/>
    </source>
</evidence>
<feature type="transmembrane region" description="Helical" evidence="2">
    <location>
        <begin position="521"/>
        <end position="546"/>
    </location>
</feature>
<feature type="domain" description="Acyltransferase 3" evidence="3">
    <location>
        <begin position="302"/>
        <end position="622"/>
    </location>
</feature>
<feature type="compositionally biased region" description="Basic residues" evidence="1">
    <location>
        <begin position="217"/>
        <end position="227"/>
    </location>
</feature>
<feature type="transmembrane region" description="Helical" evidence="2">
    <location>
        <begin position="612"/>
        <end position="631"/>
    </location>
</feature>
<feature type="compositionally biased region" description="Basic residues" evidence="1">
    <location>
        <begin position="24"/>
        <end position="33"/>
    </location>
</feature>
<evidence type="ECO:0000313" key="4">
    <source>
        <dbReference type="EMBL" id="MDQ2583122.1"/>
    </source>
</evidence>
<gene>
    <name evidence="4" type="ORF">CKY47_03785</name>
</gene>
<feature type="compositionally biased region" description="Basic residues" evidence="1">
    <location>
        <begin position="166"/>
        <end position="175"/>
    </location>
</feature>
<dbReference type="EMBL" id="NSDM01000001">
    <property type="protein sequence ID" value="MDQ2583122.1"/>
    <property type="molecule type" value="Genomic_DNA"/>
</dbReference>
<keyword evidence="2" id="KW-0472">Membrane</keyword>
<feature type="transmembrane region" description="Helical" evidence="2">
    <location>
        <begin position="552"/>
        <end position="572"/>
    </location>
</feature>
<dbReference type="Pfam" id="PF01757">
    <property type="entry name" value="Acyl_transf_3"/>
    <property type="match status" value="1"/>
</dbReference>
<feature type="compositionally biased region" description="Low complexity" evidence="1">
    <location>
        <begin position="1"/>
        <end position="16"/>
    </location>
</feature>
<evidence type="ECO:0000259" key="3">
    <source>
        <dbReference type="Pfam" id="PF01757"/>
    </source>
</evidence>
<feature type="transmembrane region" description="Helical" evidence="2">
    <location>
        <begin position="498"/>
        <end position="514"/>
    </location>
</feature>
<dbReference type="PANTHER" id="PTHR23028:SF53">
    <property type="entry name" value="ACYL_TRANSF_3 DOMAIN-CONTAINING PROTEIN"/>
    <property type="match status" value="1"/>
</dbReference>
<comment type="caution">
    <text evidence="4">The sequence shown here is derived from an EMBL/GenBank/DDBJ whole genome shotgun (WGS) entry which is preliminary data.</text>
</comment>
<proteinExistence type="predicted"/>
<feature type="compositionally biased region" description="Pro residues" evidence="1">
    <location>
        <begin position="38"/>
        <end position="47"/>
    </location>
</feature>
<feature type="transmembrane region" description="Helical" evidence="2">
    <location>
        <begin position="467"/>
        <end position="486"/>
    </location>
</feature>
<organism evidence="4 5">
    <name type="scientific">Saccharothrix yanglingensis</name>
    <dbReference type="NCBI Taxonomy" id="659496"/>
    <lineage>
        <taxon>Bacteria</taxon>
        <taxon>Bacillati</taxon>
        <taxon>Actinomycetota</taxon>
        <taxon>Actinomycetes</taxon>
        <taxon>Pseudonocardiales</taxon>
        <taxon>Pseudonocardiaceae</taxon>
        <taxon>Saccharothrix</taxon>
    </lineage>
</organism>
<feature type="transmembrane region" description="Helical" evidence="2">
    <location>
        <begin position="435"/>
        <end position="455"/>
    </location>
</feature>
<sequence>MAGPARALAGLRGARPVVGEPAHRVRRGLRLPRHGPAAPGPGPPGGPGPVVALGPAAAPRRGRRDVRGGGRRAAVAARRGPPAGRVGDGARRGGGRVRGAGRRGPPVDPGLAGARDPRPGGGRLRAGARRWLGGPGRRAGGAATARPGRGAAAAGRARQAGAGRARGCRAHRGGRRPGAALRRPARRVGPGGPGPGRLLAPPRRHARAAAVPDRAAPRRVPRRHRARAVAGGPGAAAVPGRAGRRLPGGGGRRPPAARPGRRADRPGVRGCGRRGAAPRTGGGGVTAPAVSRAEAARTGYLHGLDLLRVIASCAVVLTHLVGYFTLIRQDFWLSTWLEQGVVEPFHLNPRLSFFGVALFLVVSGVVVTHVANRERPLQFLRRRVVRLVPLLWVVAVLVWVLVNLGLRVSAADEGDLGFGNLLGAMFLTNRFQTPQVVMVGVTWTLQVQVAFYCYVALTIPVLRKRAWIPPLVAAPVCFVVLLLTHGADTSAGEEIGRFGAYLPAMCLGQLISLVHSGRVDALAGTAIGAVHFLLFCWTDMLGWYAWQGDSAPRTLLFAVLLTVVLVSARGPVSRSAFIRGWSKRTYAIYLIHLSAMYPLYDALMPHLDDTLVVALGLAFTALSAEVLHRVVEMPADRAIRRWERRERTGAAAGSG</sequence>
<feature type="compositionally biased region" description="Low complexity" evidence="1">
    <location>
        <begin position="49"/>
        <end position="59"/>
    </location>
</feature>
<feature type="region of interest" description="Disordered" evidence="1">
    <location>
        <begin position="1"/>
        <end position="288"/>
    </location>
</feature>
<dbReference type="InterPro" id="IPR050879">
    <property type="entry name" value="Acyltransferase_3"/>
</dbReference>
<feature type="transmembrane region" description="Helical" evidence="2">
    <location>
        <begin position="384"/>
        <end position="402"/>
    </location>
</feature>
<accession>A0ABU0WTM8</accession>
<protein>
    <recommendedName>
        <fullName evidence="3">Acyltransferase 3 domain-containing protein</fullName>
    </recommendedName>
</protein>
<evidence type="ECO:0000313" key="5">
    <source>
        <dbReference type="Proteomes" id="UP001225605"/>
    </source>
</evidence>